<reference evidence="1" key="1">
    <citation type="journal article" date="2020" name="mSystems">
        <title>Genome- and Community-Level Interaction Insights into Carbon Utilization and Element Cycling Functions of Hydrothermarchaeota in Hydrothermal Sediment.</title>
        <authorList>
            <person name="Zhou Z."/>
            <person name="Liu Y."/>
            <person name="Xu W."/>
            <person name="Pan J."/>
            <person name="Luo Z.H."/>
            <person name="Li M."/>
        </authorList>
    </citation>
    <scope>NUCLEOTIDE SEQUENCE [LARGE SCALE GENOMIC DNA]</scope>
    <source>
        <strain evidence="1">SpSt-1116</strain>
    </source>
</reference>
<dbReference type="EMBL" id="DRZC01000079">
    <property type="protein sequence ID" value="HHQ80935.1"/>
    <property type="molecule type" value="Genomic_DNA"/>
</dbReference>
<name>A0A7J3ZLG8_9CREN</name>
<evidence type="ECO:0000313" key="1">
    <source>
        <dbReference type="EMBL" id="HHQ80935.1"/>
    </source>
</evidence>
<dbReference type="AlphaFoldDB" id="A0A7J3ZLG8"/>
<comment type="caution">
    <text evidence="1">The sequence shown here is derived from an EMBL/GenBank/DDBJ whole genome shotgun (WGS) entry which is preliminary data.</text>
</comment>
<proteinExistence type="predicted"/>
<protein>
    <submittedName>
        <fullName evidence="1">Uncharacterized protein</fullName>
    </submittedName>
</protein>
<gene>
    <name evidence="1" type="ORF">ENM78_05760</name>
</gene>
<organism evidence="1">
    <name type="scientific">Fervidicoccus fontis</name>
    <dbReference type="NCBI Taxonomy" id="683846"/>
    <lineage>
        <taxon>Archaea</taxon>
        <taxon>Thermoproteota</taxon>
        <taxon>Thermoprotei</taxon>
        <taxon>Fervidicoccales</taxon>
        <taxon>Fervidicoccaceae</taxon>
        <taxon>Fervidicoccus</taxon>
    </lineage>
</organism>
<sequence length="149" mass="16887">MSSSAPEKRKELKLEVRHVITPEQVMKNERQARLLQVIQAYGDISEKGLIHLVYELKEHGIELGYTFSRIGNVITSKQLKDDILALLYVGFVETVGRAKKLRLTSMGQEALQKLETPAPEEIKKGIEKVRAKIAAIDAEIELQHLSKRK</sequence>
<accession>A0A7J3ZLG8</accession>